<dbReference type="PANTHER" id="PTHR42879">
    <property type="entry name" value="3-OXOACYL-(ACYL-CARRIER-PROTEIN) REDUCTASE"/>
    <property type="match status" value="1"/>
</dbReference>
<evidence type="ECO:0000313" key="3">
    <source>
        <dbReference type="EMBL" id="PRX42661.1"/>
    </source>
</evidence>
<dbReference type="NCBIfam" id="TIGR01963">
    <property type="entry name" value="PHB_DH"/>
    <property type="match status" value="1"/>
</dbReference>
<keyword evidence="2" id="KW-0560">Oxidoreductase</keyword>
<dbReference type="AlphaFoldDB" id="A0A2T0LJG4"/>
<dbReference type="PRINTS" id="PR00080">
    <property type="entry name" value="SDRFAMILY"/>
</dbReference>
<dbReference type="Gene3D" id="3.40.50.720">
    <property type="entry name" value="NAD(P)-binding Rossmann-like Domain"/>
    <property type="match status" value="1"/>
</dbReference>
<dbReference type="InterPro" id="IPR011294">
    <property type="entry name" value="3-OHbutyrate_DH"/>
</dbReference>
<dbReference type="FunFam" id="3.40.50.720:FF:000084">
    <property type="entry name" value="Short-chain dehydrogenase reductase"/>
    <property type="match status" value="1"/>
</dbReference>
<proteinExistence type="inferred from homology"/>
<evidence type="ECO:0000313" key="4">
    <source>
        <dbReference type="Proteomes" id="UP000237797"/>
    </source>
</evidence>
<dbReference type="NCBIfam" id="NF009466">
    <property type="entry name" value="PRK12826.1-2"/>
    <property type="match status" value="1"/>
</dbReference>
<dbReference type="InterPro" id="IPR002347">
    <property type="entry name" value="SDR_fam"/>
</dbReference>
<dbReference type="Proteomes" id="UP000237797">
    <property type="component" value="Unassembled WGS sequence"/>
</dbReference>
<dbReference type="PRINTS" id="PR00081">
    <property type="entry name" value="GDHRDH"/>
</dbReference>
<reference evidence="3 4" key="1">
    <citation type="submission" date="2018-03" db="EMBL/GenBank/DDBJ databases">
        <title>Genomic Encyclopedia of Archaeal and Bacterial Type Strains, Phase II (KMG-II): from individual species to whole genera.</title>
        <authorList>
            <person name="Goeker M."/>
        </authorList>
    </citation>
    <scope>NUCLEOTIDE SEQUENCE [LARGE SCALE GENOMIC DNA]</scope>
    <source>
        <strain evidence="3 4">DSM 44946</strain>
    </source>
</reference>
<protein>
    <submittedName>
        <fullName evidence="3">3-hydroxybutyrate dehydrogenase</fullName>
    </submittedName>
</protein>
<name>A0A2T0LJG4_9BACL</name>
<dbReference type="GO" id="GO:0003858">
    <property type="term" value="F:3-hydroxybutyrate dehydrogenase activity"/>
    <property type="evidence" value="ECO:0007669"/>
    <property type="project" value="InterPro"/>
</dbReference>
<accession>A0A2T0LJG4</accession>
<dbReference type="Pfam" id="PF13561">
    <property type="entry name" value="adh_short_C2"/>
    <property type="match status" value="1"/>
</dbReference>
<keyword evidence="4" id="KW-1185">Reference proteome</keyword>
<comment type="caution">
    <text evidence="3">The sequence shown here is derived from an EMBL/GenBank/DDBJ whole genome shotgun (WGS) entry which is preliminary data.</text>
</comment>
<dbReference type="EMBL" id="PVNE01000001">
    <property type="protein sequence ID" value="PRX42661.1"/>
    <property type="molecule type" value="Genomic_DNA"/>
</dbReference>
<evidence type="ECO:0000256" key="2">
    <source>
        <dbReference type="ARBA" id="ARBA00023002"/>
    </source>
</evidence>
<dbReference type="InterPro" id="IPR036291">
    <property type="entry name" value="NAD(P)-bd_dom_sf"/>
</dbReference>
<dbReference type="GO" id="GO:0008206">
    <property type="term" value="P:bile acid metabolic process"/>
    <property type="evidence" value="ECO:0007669"/>
    <property type="project" value="UniProtKB-ARBA"/>
</dbReference>
<dbReference type="OrthoDB" id="9803333at2"/>
<dbReference type="PANTHER" id="PTHR42879:SF2">
    <property type="entry name" value="3-OXOACYL-[ACYL-CARRIER-PROTEIN] REDUCTASE FABG"/>
    <property type="match status" value="1"/>
</dbReference>
<organism evidence="3 4">
    <name type="scientific">Planifilum fimeticola</name>
    <dbReference type="NCBI Taxonomy" id="201975"/>
    <lineage>
        <taxon>Bacteria</taxon>
        <taxon>Bacillati</taxon>
        <taxon>Bacillota</taxon>
        <taxon>Bacilli</taxon>
        <taxon>Bacillales</taxon>
        <taxon>Thermoactinomycetaceae</taxon>
        <taxon>Planifilum</taxon>
    </lineage>
</organism>
<dbReference type="InterPro" id="IPR050259">
    <property type="entry name" value="SDR"/>
</dbReference>
<dbReference type="NCBIfam" id="NF009093">
    <property type="entry name" value="PRK12429.1"/>
    <property type="match status" value="1"/>
</dbReference>
<gene>
    <name evidence="3" type="ORF">CLV97_101150</name>
</gene>
<dbReference type="RefSeq" id="WP_106343603.1">
    <property type="nucleotide sequence ID" value="NZ_PVNE01000001.1"/>
</dbReference>
<evidence type="ECO:0000256" key="1">
    <source>
        <dbReference type="ARBA" id="ARBA00006484"/>
    </source>
</evidence>
<sequence length="256" mass="27349">MPQTSRTVIVTGAARGIGYAIAEAFAREGDRVIVADLDGDGADQAAEAIRGNGGSAWGHAVDVAKEDSVRALIERVHAEQGRIDVLVNNAGLQYIAPVEKFPLEKWNHLIGVMLTGPFLMIKHALPIMKQQRYGRIINISSVHGRTASPFKSAYISAKHGVVGLTRTVALETAEFGITANAIMPGVVDTPLVRNQLKDLADQEGIGEEEALNKHLLHKQALKRFIRPEEVAACAVYLASDLAASVTGETIGVSGGW</sequence>
<dbReference type="SUPFAM" id="SSF51735">
    <property type="entry name" value="NAD(P)-binding Rossmann-fold domains"/>
    <property type="match status" value="1"/>
</dbReference>
<comment type="similarity">
    <text evidence="1">Belongs to the short-chain dehydrogenases/reductases (SDR) family.</text>
</comment>